<dbReference type="EMBL" id="RJVQ01000006">
    <property type="protein sequence ID" value="RQW62507.1"/>
    <property type="molecule type" value="Genomic_DNA"/>
</dbReference>
<dbReference type="InterPro" id="IPR021936">
    <property type="entry name" value="DUF3549"/>
</dbReference>
<comment type="caution">
    <text evidence="1">The sequence shown here is derived from an EMBL/GenBank/DDBJ whole genome shotgun (WGS) entry which is preliminary data.</text>
</comment>
<dbReference type="AlphaFoldDB" id="A0A3N9TE57"/>
<reference evidence="1 2" key="1">
    <citation type="submission" date="2018-11" db="EMBL/GenBank/DDBJ databases">
        <title>Vibrio LJC006 sp. nov., isolated from seawater during the bloom of the enteromorpha.</title>
        <authorList>
            <person name="Liang J."/>
        </authorList>
    </citation>
    <scope>NUCLEOTIDE SEQUENCE [LARGE SCALE GENOMIC DNA]</scope>
    <source>
        <strain evidence="1 2">LJC006</strain>
    </source>
</reference>
<dbReference type="OrthoDB" id="5597089at2"/>
<dbReference type="RefSeq" id="WP_124938045.1">
    <property type="nucleotide sequence ID" value="NZ_RJVQ01000006.1"/>
</dbReference>
<dbReference type="Proteomes" id="UP000281112">
    <property type="component" value="Unassembled WGS sequence"/>
</dbReference>
<evidence type="ECO:0000313" key="2">
    <source>
        <dbReference type="Proteomes" id="UP000281112"/>
    </source>
</evidence>
<keyword evidence="2" id="KW-1185">Reference proteome</keyword>
<sequence length="345" mass="39423">MNKITTLTELLNQSGCQYVIFDLSRRVTQIENSDFSRIEAGHAPYPAPMQRKAHLAIAYWNEQKEPWIWFLKFDLDERGLIKASDIGQFLKYVVEAMGSRLTETLSEDQQEKLANNPYTFKPAEERLAVFHSILRADLNIACSQYYEHAQHYLKGGPGWDNWQTVGLQGMADVCARLNQEHNSVHVKKALRHIPETPKYALLGVLEHIEIPDSLAETIYDLFEKELAKQEIDIFMLAAYLRSLAGAKEQWLNQATSQVLDNQDLCHQEMLIAIAGRSFSALRDPILAQQFLIRLAQTKQQAFFNQLFADLVMQPQLRHVFLTLLHSDATDELRLALTALQQAAKG</sequence>
<accession>A0A3N9TE57</accession>
<proteinExistence type="predicted"/>
<organism evidence="1 2">
    <name type="scientific">Vibrio viridaestus</name>
    <dbReference type="NCBI Taxonomy" id="2487322"/>
    <lineage>
        <taxon>Bacteria</taxon>
        <taxon>Pseudomonadati</taxon>
        <taxon>Pseudomonadota</taxon>
        <taxon>Gammaproteobacteria</taxon>
        <taxon>Vibrionales</taxon>
        <taxon>Vibrionaceae</taxon>
        <taxon>Vibrio</taxon>
    </lineage>
</organism>
<name>A0A3N9TE57_9VIBR</name>
<dbReference type="Pfam" id="PF12069">
    <property type="entry name" value="DUF3549"/>
    <property type="match status" value="1"/>
</dbReference>
<evidence type="ECO:0000313" key="1">
    <source>
        <dbReference type="EMBL" id="RQW62507.1"/>
    </source>
</evidence>
<gene>
    <name evidence="1" type="ORF">EES38_14710</name>
</gene>
<protein>
    <submittedName>
        <fullName evidence="1">DUF3549 family protein</fullName>
    </submittedName>
</protein>